<evidence type="ECO:0000313" key="3">
    <source>
        <dbReference type="Proteomes" id="UP001642409"/>
    </source>
</evidence>
<dbReference type="EMBL" id="CAXDID020000148">
    <property type="protein sequence ID" value="CAL6041156.1"/>
    <property type="molecule type" value="Genomic_DNA"/>
</dbReference>
<dbReference type="Proteomes" id="UP001642409">
    <property type="component" value="Unassembled WGS sequence"/>
</dbReference>
<reference evidence="1" key="1">
    <citation type="submission" date="2023-06" db="EMBL/GenBank/DDBJ databases">
        <authorList>
            <person name="Kurt Z."/>
        </authorList>
    </citation>
    <scope>NUCLEOTIDE SEQUENCE</scope>
</reference>
<dbReference type="AlphaFoldDB" id="A0AA86RCR1"/>
<evidence type="ECO:0000313" key="2">
    <source>
        <dbReference type="EMBL" id="CAL6041156.1"/>
    </source>
</evidence>
<protein>
    <submittedName>
        <fullName evidence="2">Hypothetical_protein</fullName>
    </submittedName>
</protein>
<keyword evidence="3" id="KW-1185">Reference proteome</keyword>
<accession>A0AA86RCR1</accession>
<gene>
    <name evidence="2" type="ORF">HINF_LOCUS38809</name>
    <name evidence="1" type="ORF">HINF_LOCUS53110</name>
</gene>
<evidence type="ECO:0000313" key="1">
    <source>
        <dbReference type="EMBL" id="CAI9965465.1"/>
    </source>
</evidence>
<comment type="caution">
    <text evidence="1">The sequence shown here is derived from an EMBL/GenBank/DDBJ whole genome shotgun (WGS) entry which is preliminary data.</text>
</comment>
<sequence length="203" mass="23962">MNANLFDTLQFLKYFGGQQPNFMITSMEQQQWDEWCSEMSLTVNTYNDVLIIGMQQRFTSGNLGSVTSVYYPQNVNIIIRNERLLQKQTRFDQFQIIPHQREVRSKTGLLPGQLLLNHKQGFQFLVDMRQQKQKYICKNDIYHELNCKKLQRNHILTHDYFVRQLADKTIDACKVEKSKKLAGTTTELTKSTKLTKEPKYQQK</sequence>
<dbReference type="EMBL" id="CATOUU010000990">
    <property type="protein sequence ID" value="CAI9965465.1"/>
    <property type="molecule type" value="Genomic_DNA"/>
</dbReference>
<organism evidence="1">
    <name type="scientific">Hexamita inflata</name>
    <dbReference type="NCBI Taxonomy" id="28002"/>
    <lineage>
        <taxon>Eukaryota</taxon>
        <taxon>Metamonada</taxon>
        <taxon>Diplomonadida</taxon>
        <taxon>Hexamitidae</taxon>
        <taxon>Hexamitinae</taxon>
        <taxon>Hexamita</taxon>
    </lineage>
</organism>
<name>A0AA86RCR1_9EUKA</name>
<reference evidence="2 3" key="2">
    <citation type="submission" date="2024-07" db="EMBL/GenBank/DDBJ databases">
        <authorList>
            <person name="Akdeniz Z."/>
        </authorList>
    </citation>
    <scope>NUCLEOTIDE SEQUENCE [LARGE SCALE GENOMIC DNA]</scope>
</reference>
<proteinExistence type="predicted"/>